<evidence type="ECO:0000256" key="3">
    <source>
        <dbReference type="PROSITE-ProRule" id="PRU00176"/>
    </source>
</evidence>
<feature type="compositionally biased region" description="Basic and acidic residues" evidence="4">
    <location>
        <begin position="104"/>
        <end position="125"/>
    </location>
</feature>
<dbReference type="PROSITE" id="PS50158">
    <property type="entry name" value="ZF_CCHC"/>
    <property type="match status" value="1"/>
</dbReference>
<keyword evidence="2" id="KW-0862">Zinc</keyword>
<name>A0A9P0F321_BEMTA</name>
<dbReference type="SMART" id="SM00360">
    <property type="entry name" value="RRM"/>
    <property type="match status" value="1"/>
</dbReference>
<evidence type="ECO:0000256" key="1">
    <source>
        <dbReference type="ARBA" id="ARBA00022884"/>
    </source>
</evidence>
<feature type="compositionally biased region" description="Basic residues" evidence="4">
    <location>
        <begin position="126"/>
        <end position="138"/>
    </location>
</feature>
<evidence type="ECO:0000313" key="8">
    <source>
        <dbReference type="Proteomes" id="UP001152759"/>
    </source>
</evidence>
<dbReference type="OrthoDB" id="5970at2759"/>
<dbReference type="KEGG" id="btab:109034529"/>
<dbReference type="PROSITE" id="PS50102">
    <property type="entry name" value="RRM"/>
    <property type="match status" value="1"/>
</dbReference>
<dbReference type="SUPFAM" id="SSF54928">
    <property type="entry name" value="RNA-binding domain, RBD"/>
    <property type="match status" value="1"/>
</dbReference>
<dbReference type="GO" id="GO:0008270">
    <property type="term" value="F:zinc ion binding"/>
    <property type="evidence" value="ECO:0007669"/>
    <property type="project" value="UniProtKB-KW"/>
</dbReference>
<dbReference type="InterPro" id="IPR050907">
    <property type="entry name" value="SRSF"/>
</dbReference>
<proteinExistence type="predicted"/>
<evidence type="ECO:0000313" key="7">
    <source>
        <dbReference type="EMBL" id="CAH0389862.1"/>
    </source>
</evidence>
<dbReference type="InterPro" id="IPR001878">
    <property type="entry name" value="Znf_CCHC"/>
</dbReference>
<protein>
    <submittedName>
        <fullName evidence="7">Uncharacterized protein</fullName>
    </submittedName>
</protein>
<dbReference type="AlphaFoldDB" id="A0A9P0F321"/>
<dbReference type="SUPFAM" id="SSF57756">
    <property type="entry name" value="Retrovirus zinc finger-like domains"/>
    <property type="match status" value="1"/>
</dbReference>
<feature type="compositionally biased region" description="Basic residues" evidence="4">
    <location>
        <begin position="146"/>
        <end position="188"/>
    </location>
</feature>
<dbReference type="Proteomes" id="UP001152759">
    <property type="component" value="Chromosome 5"/>
</dbReference>
<keyword evidence="8" id="KW-1185">Reference proteome</keyword>
<evidence type="ECO:0000259" key="6">
    <source>
        <dbReference type="PROSITE" id="PS50158"/>
    </source>
</evidence>
<keyword evidence="2" id="KW-0863">Zinc-finger</keyword>
<dbReference type="InterPro" id="IPR000504">
    <property type="entry name" value="RRM_dom"/>
</dbReference>
<dbReference type="PANTHER" id="PTHR23147">
    <property type="entry name" value="SERINE/ARGININE RICH SPLICING FACTOR"/>
    <property type="match status" value="1"/>
</dbReference>
<organism evidence="7 8">
    <name type="scientific">Bemisia tabaci</name>
    <name type="common">Sweetpotato whitefly</name>
    <name type="synonym">Aleurodes tabaci</name>
    <dbReference type="NCBI Taxonomy" id="7038"/>
    <lineage>
        <taxon>Eukaryota</taxon>
        <taxon>Metazoa</taxon>
        <taxon>Ecdysozoa</taxon>
        <taxon>Arthropoda</taxon>
        <taxon>Hexapoda</taxon>
        <taxon>Insecta</taxon>
        <taxon>Pterygota</taxon>
        <taxon>Neoptera</taxon>
        <taxon>Paraneoptera</taxon>
        <taxon>Hemiptera</taxon>
        <taxon>Sternorrhyncha</taxon>
        <taxon>Aleyrodoidea</taxon>
        <taxon>Aleyrodidae</taxon>
        <taxon>Aleyrodinae</taxon>
        <taxon>Bemisia</taxon>
    </lineage>
</organism>
<reference evidence="7" key="1">
    <citation type="submission" date="2021-12" db="EMBL/GenBank/DDBJ databases">
        <authorList>
            <person name="King R."/>
        </authorList>
    </citation>
    <scope>NUCLEOTIDE SEQUENCE</scope>
</reference>
<dbReference type="Pfam" id="PF00076">
    <property type="entry name" value="RRM_1"/>
    <property type="match status" value="1"/>
</dbReference>
<evidence type="ECO:0000259" key="5">
    <source>
        <dbReference type="PROSITE" id="PS50102"/>
    </source>
</evidence>
<dbReference type="InterPro" id="IPR036875">
    <property type="entry name" value="Znf_CCHC_sf"/>
</dbReference>
<dbReference type="InterPro" id="IPR035979">
    <property type="entry name" value="RBD_domain_sf"/>
</dbReference>
<evidence type="ECO:0000256" key="4">
    <source>
        <dbReference type="SAM" id="MobiDB-lite"/>
    </source>
</evidence>
<accession>A0A9P0F321</accession>
<sequence length="200" mass="22748">MSRFRDTGNPDCKIYVGDLASSTSKQDLEDAFAYYGPIRNVWVARNPPGFAFIEFDDARDAEDAVRGADGRRSVNGRRVRVEMCNASRKGGFRGTPSRRTGRPFHPEDRCYECGKRGHYARDCRGRGGRARSYSRSRSRSRDRDRRNRSRSASKSRSRSRGKRSTSRTRARSVSRGKSVSRSRSPSRSRARDAKDRNGDL</sequence>
<dbReference type="FunFam" id="3.30.70.330:FF:001074">
    <property type="entry name" value="Splicing factor, arginine/serine-rich 7"/>
    <property type="match status" value="1"/>
</dbReference>
<gene>
    <name evidence="7" type="ORF">BEMITA_LOCUS8645</name>
</gene>
<dbReference type="Gene3D" id="4.10.60.10">
    <property type="entry name" value="Zinc finger, CCHC-type"/>
    <property type="match status" value="1"/>
</dbReference>
<dbReference type="CDD" id="cd12373">
    <property type="entry name" value="RRM_SRSF3_like"/>
    <property type="match status" value="1"/>
</dbReference>
<dbReference type="SMART" id="SM00343">
    <property type="entry name" value="ZnF_C2HC"/>
    <property type="match status" value="1"/>
</dbReference>
<keyword evidence="2" id="KW-0479">Metal-binding</keyword>
<feature type="domain" description="CCHC-type" evidence="6">
    <location>
        <begin position="109"/>
        <end position="124"/>
    </location>
</feature>
<feature type="compositionally biased region" description="Basic and acidic residues" evidence="4">
    <location>
        <begin position="189"/>
        <end position="200"/>
    </location>
</feature>
<evidence type="ECO:0000256" key="2">
    <source>
        <dbReference type="PROSITE-ProRule" id="PRU00047"/>
    </source>
</evidence>
<dbReference type="GO" id="GO:0003723">
    <property type="term" value="F:RNA binding"/>
    <property type="evidence" value="ECO:0007669"/>
    <property type="project" value="UniProtKB-UniRule"/>
</dbReference>
<dbReference type="InterPro" id="IPR012677">
    <property type="entry name" value="Nucleotide-bd_a/b_plait_sf"/>
</dbReference>
<keyword evidence="1 3" id="KW-0694">RNA-binding</keyword>
<dbReference type="Pfam" id="PF00098">
    <property type="entry name" value="zf-CCHC"/>
    <property type="match status" value="1"/>
</dbReference>
<feature type="domain" description="RRM" evidence="5">
    <location>
        <begin position="12"/>
        <end position="86"/>
    </location>
</feature>
<feature type="region of interest" description="Disordered" evidence="4">
    <location>
        <begin position="88"/>
        <end position="200"/>
    </location>
</feature>
<dbReference type="Gene3D" id="3.30.70.330">
    <property type="match status" value="1"/>
</dbReference>
<dbReference type="EMBL" id="OU963866">
    <property type="protein sequence ID" value="CAH0389862.1"/>
    <property type="molecule type" value="Genomic_DNA"/>
</dbReference>